<dbReference type="Gene3D" id="2.60.120.920">
    <property type="match status" value="1"/>
</dbReference>
<evidence type="ECO:0000313" key="1">
    <source>
        <dbReference type="Proteomes" id="UP000095281"/>
    </source>
</evidence>
<reference evidence="2" key="1">
    <citation type="submission" date="2016-11" db="UniProtKB">
        <authorList>
            <consortium name="WormBaseParasite"/>
        </authorList>
    </citation>
    <scope>IDENTIFICATION</scope>
</reference>
<accession>A0A1I8B952</accession>
<dbReference type="AlphaFoldDB" id="A0A1I8B952"/>
<protein>
    <submittedName>
        <fullName evidence="2">SPRY domain-containing protein</fullName>
    </submittedName>
</protein>
<organism evidence="1 2">
    <name type="scientific">Meloidogyne hapla</name>
    <name type="common">Root-knot nematode worm</name>
    <dbReference type="NCBI Taxonomy" id="6305"/>
    <lineage>
        <taxon>Eukaryota</taxon>
        <taxon>Metazoa</taxon>
        <taxon>Ecdysozoa</taxon>
        <taxon>Nematoda</taxon>
        <taxon>Chromadorea</taxon>
        <taxon>Rhabditida</taxon>
        <taxon>Tylenchina</taxon>
        <taxon>Tylenchomorpha</taxon>
        <taxon>Tylenchoidea</taxon>
        <taxon>Meloidogynidae</taxon>
        <taxon>Meloidogyninae</taxon>
        <taxon>Meloidogyne</taxon>
    </lineage>
</organism>
<proteinExistence type="predicted"/>
<evidence type="ECO:0000313" key="2">
    <source>
        <dbReference type="WBParaSite" id="MhA1_Contig1657.frz3.gene2"/>
    </source>
</evidence>
<keyword evidence="1" id="KW-1185">Reference proteome</keyword>
<name>A0A1I8B952_MELHA</name>
<dbReference type="WBParaSite" id="MhA1_Contig1657.frz3.gene2">
    <property type="protein sequence ID" value="MhA1_Contig1657.frz3.gene2"/>
    <property type="gene ID" value="MhA1_Contig1657.frz3.gene2"/>
</dbReference>
<dbReference type="InterPro" id="IPR043136">
    <property type="entry name" value="B30.2/SPRY_sf"/>
</dbReference>
<sequence>MLCKRKFSWNDGDIFGCGVVFPPRNEANYKDIYVFFTKNGNKIGSEILIKGLNKEYLHPIIGLLCCSVETNFGNDLVGKPFCYDISMFI</sequence>
<dbReference type="Proteomes" id="UP000095281">
    <property type="component" value="Unplaced"/>
</dbReference>